<dbReference type="Proteomes" id="UP000015101">
    <property type="component" value="Unassembled WGS sequence"/>
</dbReference>
<dbReference type="KEGG" id="hro:HELRODRAFT_194351"/>
<evidence type="ECO:0000256" key="2">
    <source>
        <dbReference type="ARBA" id="ARBA00022448"/>
    </source>
</evidence>
<dbReference type="GO" id="GO:0005524">
    <property type="term" value="F:ATP binding"/>
    <property type="evidence" value="ECO:0007669"/>
    <property type="project" value="UniProtKB-KW"/>
</dbReference>
<keyword evidence="3 8" id="KW-0812">Transmembrane</keyword>
<dbReference type="InterPro" id="IPR011527">
    <property type="entry name" value="ABC1_TM_dom"/>
</dbReference>
<dbReference type="InParanoid" id="T1FVZ0"/>
<feature type="transmembrane region" description="Helical" evidence="8">
    <location>
        <begin position="332"/>
        <end position="353"/>
    </location>
</feature>
<dbReference type="OrthoDB" id="6500128at2759"/>
<dbReference type="GeneID" id="20212986"/>
<dbReference type="FunFam" id="3.40.50.300:FF:000163">
    <property type="entry name" value="Multidrug resistance-associated protein member 4"/>
    <property type="match status" value="1"/>
</dbReference>
<dbReference type="InterPro" id="IPR027417">
    <property type="entry name" value="P-loop_NTPase"/>
</dbReference>
<evidence type="ECO:0000256" key="3">
    <source>
        <dbReference type="ARBA" id="ARBA00022692"/>
    </source>
</evidence>
<feature type="transmembrane region" description="Helical" evidence="8">
    <location>
        <begin position="120"/>
        <end position="144"/>
    </location>
</feature>
<evidence type="ECO:0000256" key="4">
    <source>
        <dbReference type="ARBA" id="ARBA00022741"/>
    </source>
</evidence>
<dbReference type="FunFam" id="1.20.1560.10:FF:000113">
    <property type="entry name" value="ABC transporter, putative"/>
    <property type="match status" value="1"/>
</dbReference>
<feature type="domain" description="ABC transporter" evidence="9">
    <location>
        <begin position="399"/>
        <end position="632"/>
    </location>
</feature>
<dbReference type="EMBL" id="AMQM01007749">
    <property type="status" value="NOT_ANNOTATED_CDS"/>
    <property type="molecule type" value="Genomic_DNA"/>
</dbReference>
<dbReference type="InterPro" id="IPR003439">
    <property type="entry name" value="ABC_transporter-like_ATP-bd"/>
</dbReference>
<dbReference type="PROSITE" id="PS50893">
    <property type="entry name" value="ABC_TRANSPORTER_2"/>
    <property type="match status" value="1"/>
</dbReference>
<dbReference type="InterPro" id="IPR036640">
    <property type="entry name" value="ABC1_TM_sf"/>
</dbReference>
<name>T1FVZ0_HELRO</name>
<keyword evidence="5" id="KW-0067">ATP-binding</keyword>
<organism evidence="12 13">
    <name type="scientific">Helobdella robusta</name>
    <name type="common">Californian leech</name>
    <dbReference type="NCBI Taxonomy" id="6412"/>
    <lineage>
        <taxon>Eukaryota</taxon>
        <taxon>Metazoa</taxon>
        <taxon>Spiralia</taxon>
        <taxon>Lophotrochozoa</taxon>
        <taxon>Annelida</taxon>
        <taxon>Clitellata</taxon>
        <taxon>Hirudinea</taxon>
        <taxon>Rhynchobdellida</taxon>
        <taxon>Glossiphoniidae</taxon>
        <taxon>Helobdella</taxon>
    </lineage>
</organism>
<dbReference type="EnsemblMetazoa" id="HelroT194351">
    <property type="protein sequence ID" value="HelroP194351"/>
    <property type="gene ID" value="HelroG194351"/>
</dbReference>
<keyword evidence="4" id="KW-0547">Nucleotide-binding</keyword>
<dbReference type="STRING" id="6412.T1FVZ0"/>
<dbReference type="PANTHER" id="PTHR24223:SF330">
    <property type="entry name" value="ATP-BINDING CASSETTE SUB-FAMILY C MEMBER 10"/>
    <property type="match status" value="1"/>
</dbReference>
<proteinExistence type="predicted"/>
<comment type="subcellular location">
    <subcellularLocation>
        <location evidence="1">Membrane</location>
        <topology evidence="1">Multi-pass membrane protein</topology>
    </subcellularLocation>
</comment>
<dbReference type="PROSITE" id="PS50929">
    <property type="entry name" value="ABC_TM1F"/>
    <property type="match status" value="1"/>
</dbReference>
<dbReference type="InterPro" id="IPR003593">
    <property type="entry name" value="AAA+_ATPase"/>
</dbReference>
<evidence type="ECO:0000313" key="11">
    <source>
        <dbReference type="EMBL" id="ESN92206.1"/>
    </source>
</evidence>
<dbReference type="SMART" id="SM00382">
    <property type="entry name" value="AAA"/>
    <property type="match status" value="1"/>
</dbReference>
<evidence type="ECO:0000256" key="6">
    <source>
        <dbReference type="ARBA" id="ARBA00022989"/>
    </source>
</evidence>
<keyword evidence="6 8" id="KW-1133">Transmembrane helix</keyword>
<dbReference type="InterPro" id="IPR050173">
    <property type="entry name" value="ABC_transporter_C-like"/>
</dbReference>
<dbReference type="PROSITE" id="PS00211">
    <property type="entry name" value="ABC_TRANSPORTER_1"/>
    <property type="match status" value="1"/>
</dbReference>
<dbReference type="Gene3D" id="1.20.1560.10">
    <property type="entry name" value="ABC transporter type 1, transmembrane domain"/>
    <property type="match status" value="1"/>
</dbReference>
<dbReference type="PANTHER" id="PTHR24223">
    <property type="entry name" value="ATP-BINDING CASSETTE SUB-FAMILY C"/>
    <property type="match status" value="1"/>
</dbReference>
<evidence type="ECO:0000259" key="10">
    <source>
        <dbReference type="PROSITE" id="PS50929"/>
    </source>
</evidence>
<feature type="transmembrane region" description="Helical" evidence="8">
    <location>
        <begin position="305"/>
        <end position="326"/>
    </location>
</feature>
<evidence type="ECO:0000313" key="13">
    <source>
        <dbReference type="Proteomes" id="UP000015101"/>
    </source>
</evidence>
<dbReference type="eggNOG" id="KOG0054">
    <property type="taxonomic scope" value="Eukaryota"/>
</dbReference>
<feature type="transmembrane region" description="Helical" evidence="8">
    <location>
        <begin position="200"/>
        <end position="231"/>
    </location>
</feature>
<keyword evidence="13" id="KW-1185">Reference proteome</keyword>
<dbReference type="Gene3D" id="3.40.50.300">
    <property type="entry name" value="P-loop containing nucleotide triphosphate hydrolases"/>
    <property type="match status" value="1"/>
</dbReference>
<dbReference type="EMBL" id="KB097661">
    <property type="protein sequence ID" value="ESN92206.1"/>
    <property type="molecule type" value="Genomic_DNA"/>
</dbReference>
<dbReference type="HOGENOM" id="CLU_000604_84_3_1"/>
<dbReference type="InterPro" id="IPR017871">
    <property type="entry name" value="ABC_transporter-like_CS"/>
</dbReference>
<gene>
    <name evidence="12" type="primary">20212986</name>
    <name evidence="11" type="ORF">HELRODRAFT_194351</name>
</gene>
<dbReference type="CTD" id="20212986"/>
<sequence length="647" mass="72176">MQASRNSCDWWLSYWVTHAVDQSNSTSNSTSDQSAFSIYLRLNKLPDASLPLADLNKSERSDWLTGGAYTDEIILMDFYYRSTASVNVLMNDLNNDNNNNSNNNNNFDENNNNIKFYMTVYAILAATSAIATIFRALLFAYGGIEAARVMHNQLIDSVFKASIMFFDTTPMGRLINRFSSDVFSIDDSLPFIFNIFLAQLFGIFGSIAICCYGLPFSAILILALSVVYYFIQRYYRHTSRELKRVTCVTQSPVYARFSETLIGLAVIRAHRQAKRFHLEFIRCLDLNQRAQFASRTIAQWLNIRFQMIGVALIAGVSILAVLQNQFGSVDPALVGLAISYVLSITNLLGGLILSFTETEKMMISVERLDEYIKDIPMEEEAGLNYANEIPPDWPTVGVVKFTDVTVKYRPHLPPAIKNVSFETRPGERIGVIGRTGSGKSSLFLALMRLVPLNSGAIFVDGVDCSALDLRKFRSKIAVIPQEPFLFGGTIRENLDLDSLQSDETIERSLAKCNMADVVARLGGLGFIVEERGQQFSVGQRQLLCLARTLLADTQILCIDEATANVDIATDNLIQRTIKEQFHGKTVLTIAHRLSTIMDSDRILVMCGGQLVEFDDPTYLLNDPNSMFSKLVKANSGSSAPDNDIVQL</sequence>
<dbReference type="SUPFAM" id="SSF90123">
    <property type="entry name" value="ABC transporter transmembrane region"/>
    <property type="match status" value="1"/>
</dbReference>
<keyword evidence="7 8" id="KW-0472">Membrane</keyword>
<evidence type="ECO:0000256" key="7">
    <source>
        <dbReference type="ARBA" id="ARBA00023136"/>
    </source>
</evidence>
<dbReference type="RefSeq" id="XP_009029708.1">
    <property type="nucleotide sequence ID" value="XM_009031460.1"/>
</dbReference>
<dbReference type="CDD" id="cd18605">
    <property type="entry name" value="ABC_6TM_MRP7_D2_like"/>
    <property type="match status" value="1"/>
</dbReference>
<evidence type="ECO:0000256" key="8">
    <source>
        <dbReference type="SAM" id="Phobius"/>
    </source>
</evidence>
<dbReference type="Pfam" id="PF00005">
    <property type="entry name" value="ABC_tran"/>
    <property type="match status" value="1"/>
</dbReference>
<protein>
    <submittedName>
        <fullName evidence="11 12">Uncharacterized protein</fullName>
    </submittedName>
</protein>
<evidence type="ECO:0000259" key="9">
    <source>
        <dbReference type="PROSITE" id="PS50893"/>
    </source>
</evidence>
<dbReference type="CDD" id="cd03244">
    <property type="entry name" value="ABCC_MRP_domain2"/>
    <property type="match status" value="1"/>
</dbReference>
<dbReference type="SUPFAM" id="SSF52540">
    <property type="entry name" value="P-loop containing nucleoside triphosphate hydrolases"/>
    <property type="match status" value="1"/>
</dbReference>
<dbReference type="GO" id="GO:0016020">
    <property type="term" value="C:membrane"/>
    <property type="evidence" value="ECO:0007669"/>
    <property type="project" value="UniProtKB-SubCell"/>
</dbReference>
<evidence type="ECO:0000313" key="12">
    <source>
        <dbReference type="EnsemblMetazoa" id="HelroP194351"/>
    </source>
</evidence>
<feature type="domain" description="ABC transmembrane type-1" evidence="10">
    <location>
        <begin position="110"/>
        <end position="360"/>
    </location>
</feature>
<dbReference type="AlphaFoldDB" id="T1FVZ0"/>
<reference evidence="11 13" key="2">
    <citation type="journal article" date="2013" name="Nature">
        <title>Insights into bilaterian evolution from three spiralian genomes.</title>
        <authorList>
            <person name="Simakov O."/>
            <person name="Marletaz F."/>
            <person name="Cho S.J."/>
            <person name="Edsinger-Gonzales E."/>
            <person name="Havlak P."/>
            <person name="Hellsten U."/>
            <person name="Kuo D.H."/>
            <person name="Larsson T."/>
            <person name="Lv J."/>
            <person name="Arendt D."/>
            <person name="Savage R."/>
            <person name="Osoegawa K."/>
            <person name="de Jong P."/>
            <person name="Grimwood J."/>
            <person name="Chapman J.A."/>
            <person name="Shapiro H."/>
            <person name="Aerts A."/>
            <person name="Otillar R.P."/>
            <person name="Terry A.Y."/>
            <person name="Boore J.L."/>
            <person name="Grigoriev I.V."/>
            <person name="Lindberg D.R."/>
            <person name="Seaver E.C."/>
            <person name="Weisblat D.A."/>
            <person name="Putnam N.H."/>
            <person name="Rokhsar D.S."/>
        </authorList>
    </citation>
    <scope>NUCLEOTIDE SEQUENCE</scope>
</reference>
<reference evidence="13" key="1">
    <citation type="submission" date="2012-12" db="EMBL/GenBank/DDBJ databases">
        <authorList>
            <person name="Hellsten U."/>
            <person name="Grimwood J."/>
            <person name="Chapman J.A."/>
            <person name="Shapiro H."/>
            <person name="Aerts A."/>
            <person name="Otillar R.P."/>
            <person name="Terry A.Y."/>
            <person name="Boore J.L."/>
            <person name="Simakov O."/>
            <person name="Marletaz F."/>
            <person name="Cho S.-J."/>
            <person name="Edsinger-Gonzales E."/>
            <person name="Havlak P."/>
            <person name="Kuo D.-H."/>
            <person name="Larsson T."/>
            <person name="Lv J."/>
            <person name="Arendt D."/>
            <person name="Savage R."/>
            <person name="Osoegawa K."/>
            <person name="de Jong P."/>
            <person name="Lindberg D.R."/>
            <person name="Seaver E.C."/>
            <person name="Weisblat D.A."/>
            <person name="Putnam N.H."/>
            <person name="Grigoriev I.V."/>
            <person name="Rokhsar D.S."/>
        </authorList>
    </citation>
    <scope>NUCLEOTIDE SEQUENCE</scope>
</reference>
<evidence type="ECO:0000256" key="5">
    <source>
        <dbReference type="ARBA" id="ARBA00022840"/>
    </source>
</evidence>
<evidence type="ECO:0000256" key="1">
    <source>
        <dbReference type="ARBA" id="ARBA00004141"/>
    </source>
</evidence>
<keyword evidence="2" id="KW-0813">Transport</keyword>
<dbReference type="GO" id="GO:0140359">
    <property type="term" value="F:ABC-type transporter activity"/>
    <property type="evidence" value="ECO:0007669"/>
    <property type="project" value="InterPro"/>
</dbReference>
<accession>T1FVZ0</accession>
<reference evidence="12" key="3">
    <citation type="submission" date="2015-06" db="UniProtKB">
        <authorList>
            <consortium name="EnsemblMetazoa"/>
        </authorList>
    </citation>
    <scope>IDENTIFICATION</scope>
</reference>
<dbReference type="OMA" id="WSTHMLI"/>
<dbReference type="GO" id="GO:0016887">
    <property type="term" value="F:ATP hydrolysis activity"/>
    <property type="evidence" value="ECO:0007669"/>
    <property type="project" value="InterPro"/>
</dbReference>
<dbReference type="Pfam" id="PF00664">
    <property type="entry name" value="ABC_membrane"/>
    <property type="match status" value="1"/>
</dbReference>